<dbReference type="STRING" id="431595.K3X5U0"/>
<keyword evidence="12" id="KW-1185">Reference proteome</keyword>
<keyword evidence="7" id="KW-0653">Protein transport</keyword>
<evidence type="ECO:0000256" key="6">
    <source>
        <dbReference type="ARBA" id="ARBA00022892"/>
    </source>
</evidence>
<evidence type="ECO:0000313" key="12">
    <source>
        <dbReference type="Proteomes" id="UP000019132"/>
    </source>
</evidence>
<comment type="subcellular location">
    <subcellularLocation>
        <location evidence="1">Endoplasmic reticulum membrane</location>
        <topology evidence="1">Single-pass type IV membrane protein</topology>
    </subcellularLocation>
</comment>
<reference evidence="11" key="3">
    <citation type="submission" date="2015-02" db="UniProtKB">
        <authorList>
            <consortium name="EnsemblProtists"/>
        </authorList>
    </citation>
    <scope>IDENTIFICATION</scope>
    <source>
        <strain evidence="11">DAOM BR144</strain>
    </source>
</reference>
<evidence type="ECO:0000256" key="7">
    <source>
        <dbReference type="ARBA" id="ARBA00022927"/>
    </source>
</evidence>
<evidence type="ECO:0000256" key="4">
    <source>
        <dbReference type="ARBA" id="ARBA00022692"/>
    </source>
</evidence>
<dbReference type="GO" id="GO:0031201">
    <property type="term" value="C:SNARE complex"/>
    <property type="evidence" value="ECO:0007669"/>
    <property type="project" value="TreeGrafter"/>
</dbReference>
<reference evidence="12" key="2">
    <citation type="submission" date="2010-04" db="EMBL/GenBank/DDBJ databases">
        <authorList>
            <person name="Buell R."/>
            <person name="Hamilton J."/>
            <person name="Hostetler J."/>
        </authorList>
    </citation>
    <scope>NUCLEOTIDE SEQUENCE [LARGE SCALE GENOMIC DNA]</scope>
    <source>
        <strain evidence="12">DAOM:BR144</strain>
    </source>
</reference>
<keyword evidence="9 10" id="KW-0472">Membrane</keyword>
<dbReference type="HOGENOM" id="CLU_045332_0_0_1"/>
<dbReference type="Pfam" id="PF09753">
    <property type="entry name" value="Use1"/>
    <property type="match status" value="1"/>
</dbReference>
<dbReference type="AlphaFoldDB" id="K3X5U0"/>
<dbReference type="GO" id="GO:0005484">
    <property type="term" value="F:SNAP receptor activity"/>
    <property type="evidence" value="ECO:0007669"/>
    <property type="project" value="TreeGrafter"/>
</dbReference>
<dbReference type="PANTHER" id="PTHR13050">
    <property type="entry name" value="USE1-LIKE PROTEIN"/>
    <property type="match status" value="1"/>
</dbReference>
<protein>
    <recommendedName>
        <fullName evidence="13">Vesicle transport protein USE1</fullName>
    </recommendedName>
</protein>
<evidence type="ECO:0000256" key="2">
    <source>
        <dbReference type="ARBA" id="ARBA00007891"/>
    </source>
</evidence>
<evidence type="ECO:0000313" key="11">
    <source>
        <dbReference type="EnsemblProtists" id="PYU1_T012589"/>
    </source>
</evidence>
<keyword evidence="8 10" id="KW-1133">Transmembrane helix</keyword>
<keyword evidence="5" id="KW-0256">Endoplasmic reticulum</keyword>
<dbReference type="GO" id="GO:0006890">
    <property type="term" value="P:retrograde vesicle-mediated transport, Golgi to endoplasmic reticulum"/>
    <property type="evidence" value="ECO:0007669"/>
    <property type="project" value="TreeGrafter"/>
</dbReference>
<evidence type="ECO:0000256" key="8">
    <source>
        <dbReference type="ARBA" id="ARBA00022989"/>
    </source>
</evidence>
<dbReference type="CDD" id="cd15860">
    <property type="entry name" value="SNARE_USE1"/>
    <property type="match status" value="1"/>
</dbReference>
<keyword evidence="3" id="KW-0813">Transport</keyword>
<evidence type="ECO:0000256" key="3">
    <source>
        <dbReference type="ARBA" id="ARBA00022448"/>
    </source>
</evidence>
<dbReference type="Proteomes" id="UP000019132">
    <property type="component" value="Unassembled WGS sequence"/>
</dbReference>
<dbReference type="GO" id="GO:0015031">
    <property type="term" value="P:protein transport"/>
    <property type="evidence" value="ECO:0007669"/>
    <property type="project" value="UniProtKB-KW"/>
</dbReference>
<dbReference type="PANTHER" id="PTHR13050:SF7">
    <property type="entry name" value="VESICLE TRANSPORT PROTEIN USE1"/>
    <property type="match status" value="1"/>
</dbReference>
<dbReference type="InParanoid" id="K3X5U0"/>
<evidence type="ECO:0000256" key="5">
    <source>
        <dbReference type="ARBA" id="ARBA00022824"/>
    </source>
</evidence>
<comment type="similarity">
    <text evidence="2">Belongs to the USE1 family.</text>
</comment>
<dbReference type="VEuPathDB" id="FungiDB:PYU1_G012563"/>
<proteinExistence type="inferred from homology"/>
<sequence>MKMEVATATTTVTVDCKRFVHAWSRFRDNNGGAGGALYGNVRLLRQANDEGAANQYAIASVVEEIRELLTQTEPIDETASPTARLPRAIEILQQKKQRHVPPVETRASLASMQDEQEFSFSAEPVVEVALTPTHMDLSADDFSTMMAPQPPKKEKLSTHELRRRLGLVDQSTRARMAQASASEMVAREEQEAIQSDMMNLAKELKQRTQTINQSLVDDVKILDAVGQSAESNTTLLDRENAVLKKQLASAIGFWTSLYLVAVVVLVFVATYLYIKLFSRRRW</sequence>
<evidence type="ECO:0008006" key="13">
    <source>
        <dbReference type="Google" id="ProtNLM"/>
    </source>
</evidence>
<dbReference type="InterPro" id="IPR019150">
    <property type="entry name" value="Vesicle_transport_protein_Use1"/>
</dbReference>
<accession>K3X5U0</accession>
<keyword evidence="6" id="KW-0931">ER-Golgi transport</keyword>
<organism evidence="11 12">
    <name type="scientific">Globisporangium ultimum (strain ATCC 200006 / CBS 805.95 / DAOM BR144)</name>
    <name type="common">Pythium ultimum</name>
    <dbReference type="NCBI Taxonomy" id="431595"/>
    <lineage>
        <taxon>Eukaryota</taxon>
        <taxon>Sar</taxon>
        <taxon>Stramenopiles</taxon>
        <taxon>Oomycota</taxon>
        <taxon>Peronosporomycetes</taxon>
        <taxon>Pythiales</taxon>
        <taxon>Pythiaceae</taxon>
        <taxon>Globisporangium</taxon>
    </lineage>
</organism>
<evidence type="ECO:0000256" key="9">
    <source>
        <dbReference type="ARBA" id="ARBA00023136"/>
    </source>
</evidence>
<dbReference type="EMBL" id="GL376612">
    <property type="status" value="NOT_ANNOTATED_CDS"/>
    <property type="molecule type" value="Genomic_DNA"/>
</dbReference>
<evidence type="ECO:0000256" key="10">
    <source>
        <dbReference type="SAM" id="Phobius"/>
    </source>
</evidence>
<dbReference type="eggNOG" id="ENOG502S5IS">
    <property type="taxonomic scope" value="Eukaryota"/>
</dbReference>
<feature type="transmembrane region" description="Helical" evidence="10">
    <location>
        <begin position="251"/>
        <end position="274"/>
    </location>
</feature>
<reference evidence="12" key="1">
    <citation type="journal article" date="2010" name="Genome Biol.">
        <title>Genome sequence of the necrotrophic plant pathogen Pythium ultimum reveals original pathogenicity mechanisms and effector repertoire.</title>
        <authorList>
            <person name="Levesque C.A."/>
            <person name="Brouwer H."/>
            <person name="Cano L."/>
            <person name="Hamilton J.P."/>
            <person name="Holt C."/>
            <person name="Huitema E."/>
            <person name="Raffaele S."/>
            <person name="Robideau G.P."/>
            <person name="Thines M."/>
            <person name="Win J."/>
            <person name="Zerillo M.M."/>
            <person name="Beakes G.W."/>
            <person name="Boore J.L."/>
            <person name="Busam D."/>
            <person name="Dumas B."/>
            <person name="Ferriera S."/>
            <person name="Fuerstenberg S.I."/>
            <person name="Gachon C.M."/>
            <person name="Gaulin E."/>
            <person name="Govers F."/>
            <person name="Grenville-Briggs L."/>
            <person name="Horner N."/>
            <person name="Hostetler J."/>
            <person name="Jiang R.H."/>
            <person name="Johnson J."/>
            <person name="Krajaejun T."/>
            <person name="Lin H."/>
            <person name="Meijer H.J."/>
            <person name="Moore B."/>
            <person name="Morris P."/>
            <person name="Phuntmart V."/>
            <person name="Puiu D."/>
            <person name="Shetty J."/>
            <person name="Stajich J.E."/>
            <person name="Tripathy S."/>
            <person name="Wawra S."/>
            <person name="van West P."/>
            <person name="Whitty B.R."/>
            <person name="Coutinho P.M."/>
            <person name="Henrissat B."/>
            <person name="Martin F."/>
            <person name="Thomas P.D."/>
            <person name="Tyler B.M."/>
            <person name="De Vries R.P."/>
            <person name="Kamoun S."/>
            <person name="Yandell M."/>
            <person name="Tisserat N."/>
            <person name="Buell C.R."/>
        </authorList>
    </citation>
    <scope>NUCLEOTIDE SEQUENCE</scope>
    <source>
        <strain evidence="12">DAOM:BR144</strain>
    </source>
</reference>
<evidence type="ECO:0000256" key="1">
    <source>
        <dbReference type="ARBA" id="ARBA00004163"/>
    </source>
</evidence>
<dbReference type="EnsemblProtists" id="PYU1_T012589">
    <property type="protein sequence ID" value="PYU1_T012589"/>
    <property type="gene ID" value="PYU1_G012563"/>
</dbReference>
<dbReference type="GO" id="GO:0005789">
    <property type="term" value="C:endoplasmic reticulum membrane"/>
    <property type="evidence" value="ECO:0007669"/>
    <property type="project" value="UniProtKB-SubCell"/>
</dbReference>
<name>K3X5U0_GLOUD</name>
<keyword evidence="4 10" id="KW-0812">Transmembrane</keyword>